<comment type="caution">
    <text evidence="1">The sequence shown here is derived from an EMBL/GenBank/DDBJ whole genome shotgun (WGS) entry which is preliminary data.</text>
</comment>
<sequence length="173" mass="19480">MSLSSSQVTLHRPGTLEDFNFTLLFGTWFVMWTTFPMWRDKKSVTITYEPLGHNMFSSDVAHSKGGPPTHIRGVEKLTDKSGARFEWHGKMFLRLVHSKWEVLGMGEEDGLEWCVISFQKSIFTPAGCDLLARPKDGANPSEETRTKVLNIITAKLENIPGFAKMAESGFLVQ</sequence>
<dbReference type="SUPFAM" id="SSF50814">
    <property type="entry name" value="Lipocalins"/>
    <property type="match status" value="1"/>
</dbReference>
<protein>
    <submittedName>
        <fullName evidence="1">Uncharacterized protein</fullName>
    </submittedName>
</protein>
<evidence type="ECO:0000313" key="1">
    <source>
        <dbReference type="EMBL" id="EKD00779.1"/>
    </source>
</evidence>
<dbReference type="InParanoid" id="K1WH44"/>
<dbReference type="OrthoDB" id="9975758at2759"/>
<dbReference type="STRING" id="1220162.K1WH44"/>
<keyword evidence="2" id="KW-1185">Reference proteome</keyword>
<dbReference type="OMA" id="ASSRWQI"/>
<reference evidence="1 2" key="1">
    <citation type="journal article" date="2012" name="Eukaryot. Cell">
        <title>Genome sequence of the Trichosporon asahii environmental strain CBS 8904.</title>
        <authorList>
            <person name="Yang R.Y."/>
            <person name="Li H.T."/>
            <person name="Zhu H."/>
            <person name="Zhou G.P."/>
            <person name="Wang M."/>
            <person name="Wang L."/>
        </authorList>
    </citation>
    <scope>NUCLEOTIDE SEQUENCE [LARGE SCALE GENOMIC DNA]</scope>
    <source>
        <strain evidence="1 2">CBS 8904</strain>
    </source>
</reference>
<accession>K1WH44</accession>
<dbReference type="InterPro" id="IPR012674">
    <property type="entry name" value="Calycin"/>
</dbReference>
<name>K1WH44_TRIAC</name>
<dbReference type="eggNOG" id="ENOG502S4MS">
    <property type="taxonomic scope" value="Eukaryota"/>
</dbReference>
<organism evidence="1 2">
    <name type="scientific">Trichosporon asahii var. asahii (strain CBS 8904)</name>
    <name type="common">Yeast</name>
    <dbReference type="NCBI Taxonomy" id="1220162"/>
    <lineage>
        <taxon>Eukaryota</taxon>
        <taxon>Fungi</taxon>
        <taxon>Dikarya</taxon>
        <taxon>Basidiomycota</taxon>
        <taxon>Agaricomycotina</taxon>
        <taxon>Tremellomycetes</taxon>
        <taxon>Trichosporonales</taxon>
        <taxon>Trichosporonaceae</taxon>
        <taxon>Trichosporon</taxon>
    </lineage>
</organism>
<dbReference type="EMBL" id="AMBO01000334">
    <property type="protein sequence ID" value="EKD00779.1"/>
    <property type="molecule type" value="Genomic_DNA"/>
</dbReference>
<dbReference type="Proteomes" id="UP000006757">
    <property type="component" value="Unassembled WGS sequence"/>
</dbReference>
<evidence type="ECO:0000313" key="2">
    <source>
        <dbReference type="Proteomes" id="UP000006757"/>
    </source>
</evidence>
<proteinExistence type="predicted"/>
<gene>
    <name evidence="1" type="ORF">A1Q2_04971</name>
</gene>
<dbReference type="AlphaFoldDB" id="K1WH44"/>
<dbReference type="HOGENOM" id="CLU_094640_0_0_1"/>